<reference evidence="1" key="2">
    <citation type="journal article" date="2015" name="Fish Shellfish Immunol.">
        <title>Early steps in the European eel (Anguilla anguilla)-Vibrio vulnificus interaction in the gills: Role of the RtxA13 toxin.</title>
        <authorList>
            <person name="Callol A."/>
            <person name="Pajuelo D."/>
            <person name="Ebbesson L."/>
            <person name="Teles M."/>
            <person name="MacKenzie S."/>
            <person name="Amaro C."/>
        </authorList>
    </citation>
    <scope>NUCLEOTIDE SEQUENCE</scope>
</reference>
<protein>
    <submittedName>
        <fullName evidence="1">Uncharacterized protein</fullName>
    </submittedName>
</protein>
<dbReference type="EMBL" id="GBXM01009869">
    <property type="protein sequence ID" value="JAH98708.1"/>
    <property type="molecule type" value="Transcribed_RNA"/>
</dbReference>
<name>A0A0E9XAG5_ANGAN</name>
<reference evidence="1" key="1">
    <citation type="submission" date="2014-11" db="EMBL/GenBank/DDBJ databases">
        <authorList>
            <person name="Amaro Gonzalez C."/>
        </authorList>
    </citation>
    <scope>NUCLEOTIDE SEQUENCE</scope>
</reference>
<evidence type="ECO:0000313" key="1">
    <source>
        <dbReference type="EMBL" id="JAH98708.1"/>
    </source>
</evidence>
<dbReference type="AlphaFoldDB" id="A0A0E9XAG5"/>
<sequence length="64" mass="7598">MVYINSLLAVQMVTCRQYVLYFMQNILIIDSTYCNDCVFFGFFYFSTVDNLNNIIIIFCGYCFK</sequence>
<accession>A0A0E9XAG5</accession>
<proteinExistence type="predicted"/>
<organism evidence="1">
    <name type="scientific">Anguilla anguilla</name>
    <name type="common">European freshwater eel</name>
    <name type="synonym">Muraena anguilla</name>
    <dbReference type="NCBI Taxonomy" id="7936"/>
    <lineage>
        <taxon>Eukaryota</taxon>
        <taxon>Metazoa</taxon>
        <taxon>Chordata</taxon>
        <taxon>Craniata</taxon>
        <taxon>Vertebrata</taxon>
        <taxon>Euteleostomi</taxon>
        <taxon>Actinopterygii</taxon>
        <taxon>Neopterygii</taxon>
        <taxon>Teleostei</taxon>
        <taxon>Anguilliformes</taxon>
        <taxon>Anguillidae</taxon>
        <taxon>Anguilla</taxon>
    </lineage>
</organism>